<dbReference type="RefSeq" id="WP_157934406.1">
    <property type="nucleotide sequence ID" value="NZ_CP016617.1"/>
</dbReference>
<evidence type="ECO:0000313" key="1">
    <source>
        <dbReference type="EMBL" id="ANY82496.1"/>
    </source>
</evidence>
<dbReference type="EMBL" id="CP016617">
    <property type="protein sequence ID" value="ANY82496.1"/>
    <property type="molecule type" value="Genomic_DNA"/>
</dbReference>
<accession>A0A1B2ER85</accession>
<dbReference type="AlphaFoldDB" id="A0A1B2ER85"/>
<dbReference type="OrthoDB" id="9791827at2"/>
<dbReference type="Pfam" id="PF14305">
    <property type="entry name" value="ATPgrasp_TupA"/>
    <property type="match status" value="1"/>
</dbReference>
<keyword evidence="1" id="KW-0614">Plasmid</keyword>
<dbReference type="KEGG" id="moc:BB934_29865"/>
<gene>
    <name evidence="1" type="ORF">BB934_29865</name>
</gene>
<proteinExistence type="predicted"/>
<protein>
    <submittedName>
        <fullName evidence="1">Uncharacterized protein</fullName>
    </submittedName>
</protein>
<reference evidence="1" key="1">
    <citation type="submission" date="2016-07" db="EMBL/GenBank/DDBJ databases">
        <title>Microvirga ossetica sp. nov. a new species of rhizobia isolated from root nodules of the legume species Vicia alpestris Steven originated from North Ossetia region in the Caucasus.</title>
        <authorList>
            <person name="Safronova V.I."/>
            <person name="Kuznetsova I.G."/>
            <person name="Sazanova A.L."/>
            <person name="Belimov A."/>
            <person name="Andronov E."/>
            <person name="Osledkin Y.S."/>
            <person name="Onishchuk O.P."/>
            <person name="Kurchak O.N."/>
            <person name="Shaposhnikov A.I."/>
            <person name="Willems A."/>
            <person name="Tikhonovich I.A."/>
        </authorList>
    </citation>
    <scope>NUCLEOTIDE SEQUENCE [LARGE SCALE GENOMIC DNA]</scope>
    <source>
        <strain evidence="1">V5/3M</strain>
        <plasmid evidence="1">unnamed1</plasmid>
    </source>
</reference>
<geneLocation type="plasmid" evidence="1">
    <name>unnamed1</name>
</geneLocation>
<dbReference type="InterPro" id="IPR029465">
    <property type="entry name" value="ATPgrasp_TupA"/>
</dbReference>
<sequence>MEQFWPKNRARYEMTSALRRIARERLLHGRAREVLFKCMSDIAIVYLTHYLVHGHLPDFRHQPSFSERIAFRRLFPQPVFTILSDKVRVREYVRRRIGEAYLIPIYAVTSDIENFAFENLPPAFVMKASHGSRWVELVWSKAEADVEQLRFKAAGWLKQNFYSKQRECHYQNIPPHIIFETLLADGGKPPKDYKIHCFRSNQVLTQIIQVHSDRFTNHKMNFLTADWIPINLSLGHPSVSSQELLPPQNLKDMLAVAENLSEGFNYVRVDLYSVAGQLYFGEMTFTPGAGLMPFDPVEKEYEWALLFEPDQSFF</sequence>
<organism evidence="1">
    <name type="scientific">Microvirga ossetica</name>
    <dbReference type="NCBI Taxonomy" id="1882682"/>
    <lineage>
        <taxon>Bacteria</taxon>
        <taxon>Pseudomonadati</taxon>
        <taxon>Pseudomonadota</taxon>
        <taxon>Alphaproteobacteria</taxon>
        <taxon>Hyphomicrobiales</taxon>
        <taxon>Methylobacteriaceae</taxon>
        <taxon>Microvirga</taxon>
    </lineage>
</organism>
<name>A0A1B2ER85_9HYPH</name>